<sequence>MDNVIREIQDQDRLKHVEDLIEGLQDRQLQMKIELSANVERFKRLEEINKLHEEEWCGLKEAAQGLQKQVDQLAPKLNTLEMKLFSYLQQIQKDSSKERQSSQKEWMRFLQIVLGGTIFLIVAYIFSVDYQG</sequence>
<proteinExistence type="predicted"/>
<name>A0ABW0W6W4_9BACL</name>
<evidence type="ECO:0000256" key="1">
    <source>
        <dbReference type="SAM" id="Phobius"/>
    </source>
</evidence>
<accession>A0ABW0W6W4</accession>
<keyword evidence="1" id="KW-0472">Membrane</keyword>
<dbReference type="EMBL" id="JBHSOW010000106">
    <property type="protein sequence ID" value="MFC5652809.1"/>
    <property type="molecule type" value="Genomic_DNA"/>
</dbReference>
<protein>
    <submittedName>
        <fullName evidence="2">Uncharacterized protein</fullName>
    </submittedName>
</protein>
<organism evidence="2 3">
    <name type="scientific">Paenibacillus solisilvae</name>
    <dbReference type="NCBI Taxonomy" id="2486751"/>
    <lineage>
        <taxon>Bacteria</taxon>
        <taxon>Bacillati</taxon>
        <taxon>Bacillota</taxon>
        <taxon>Bacilli</taxon>
        <taxon>Bacillales</taxon>
        <taxon>Paenibacillaceae</taxon>
        <taxon>Paenibacillus</taxon>
    </lineage>
</organism>
<keyword evidence="3" id="KW-1185">Reference proteome</keyword>
<evidence type="ECO:0000313" key="2">
    <source>
        <dbReference type="EMBL" id="MFC5652809.1"/>
    </source>
</evidence>
<gene>
    <name evidence="2" type="ORF">ACFPYJ_27625</name>
</gene>
<dbReference type="RefSeq" id="WP_379191464.1">
    <property type="nucleotide sequence ID" value="NZ_JBHSOW010000106.1"/>
</dbReference>
<comment type="caution">
    <text evidence="2">The sequence shown here is derived from an EMBL/GenBank/DDBJ whole genome shotgun (WGS) entry which is preliminary data.</text>
</comment>
<keyword evidence="1" id="KW-1133">Transmembrane helix</keyword>
<dbReference type="Proteomes" id="UP001596047">
    <property type="component" value="Unassembled WGS sequence"/>
</dbReference>
<keyword evidence="1" id="KW-0812">Transmembrane</keyword>
<feature type="transmembrane region" description="Helical" evidence="1">
    <location>
        <begin position="106"/>
        <end position="126"/>
    </location>
</feature>
<reference evidence="3" key="1">
    <citation type="journal article" date="2019" name="Int. J. Syst. Evol. Microbiol.">
        <title>The Global Catalogue of Microorganisms (GCM) 10K type strain sequencing project: providing services to taxonomists for standard genome sequencing and annotation.</title>
        <authorList>
            <consortium name="The Broad Institute Genomics Platform"/>
            <consortium name="The Broad Institute Genome Sequencing Center for Infectious Disease"/>
            <person name="Wu L."/>
            <person name="Ma J."/>
        </authorList>
    </citation>
    <scope>NUCLEOTIDE SEQUENCE [LARGE SCALE GENOMIC DNA]</scope>
    <source>
        <strain evidence="3">CGMCC 1.3240</strain>
    </source>
</reference>
<evidence type="ECO:0000313" key="3">
    <source>
        <dbReference type="Proteomes" id="UP001596047"/>
    </source>
</evidence>